<evidence type="ECO:0000313" key="2">
    <source>
        <dbReference type="EMBL" id="MBW4329382.1"/>
    </source>
</evidence>
<gene>
    <name evidence="2" type="ORF">KY084_00625</name>
</gene>
<keyword evidence="3" id="KW-1185">Reference proteome</keyword>
<dbReference type="PANTHER" id="PTHR23407:SF1">
    <property type="entry name" value="5-FORMYLTETRAHYDROFOLATE CYCLO-LIGASE"/>
    <property type="match status" value="1"/>
</dbReference>
<sequence length="202" mass="22099">MAVPSPSRLSSSRRPVNAAEPKYRLRTELRARRRAFVAAGNAAPIPLSDRLAAHINAETIVAGYLPQRFEADCRGLIGACLNRGARIALPHVESMKKPMLFLGWEPCDPLETNALGIEQPPMSAPELAPDIILTPLVGFDDRRNRLGQGGGFYDRAFAAHPNALRIGLAWSVQQVDTIPVDPWDVPLHAVITERGLFEPAEI</sequence>
<keyword evidence="1" id="KW-0460">Magnesium</keyword>
<dbReference type="Proteomes" id="UP001197214">
    <property type="component" value="Unassembled WGS sequence"/>
</dbReference>
<keyword evidence="1" id="KW-0479">Metal-binding</keyword>
<keyword evidence="1" id="KW-0067">ATP-binding</keyword>
<comment type="catalytic activity">
    <reaction evidence="1">
        <text>(6S)-5-formyl-5,6,7,8-tetrahydrofolate + ATP = (6R)-5,10-methenyltetrahydrofolate + ADP + phosphate</text>
        <dbReference type="Rhea" id="RHEA:10488"/>
        <dbReference type="ChEBI" id="CHEBI:30616"/>
        <dbReference type="ChEBI" id="CHEBI:43474"/>
        <dbReference type="ChEBI" id="CHEBI:57455"/>
        <dbReference type="ChEBI" id="CHEBI:57457"/>
        <dbReference type="ChEBI" id="CHEBI:456216"/>
        <dbReference type="EC" id="6.3.3.2"/>
    </reaction>
</comment>
<dbReference type="NCBIfam" id="TIGR02727">
    <property type="entry name" value="MTHFS_bact"/>
    <property type="match status" value="1"/>
</dbReference>
<proteinExistence type="inferred from homology"/>
<name>A0ABS6XGT1_9SPHN</name>
<comment type="similarity">
    <text evidence="1">Belongs to the 5-formyltetrahydrofolate cyclo-ligase family.</text>
</comment>
<keyword evidence="1" id="KW-0547">Nucleotide-binding</keyword>
<dbReference type="EC" id="6.3.3.2" evidence="1"/>
<accession>A0ABS6XGT1</accession>
<dbReference type="PIRSF" id="PIRSF006806">
    <property type="entry name" value="FTHF_cligase"/>
    <property type="match status" value="1"/>
</dbReference>
<dbReference type="EMBL" id="JAHWZX010000001">
    <property type="protein sequence ID" value="MBW4329382.1"/>
    <property type="molecule type" value="Genomic_DNA"/>
</dbReference>
<evidence type="ECO:0000313" key="3">
    <source>
        <dbReference type="Proteomes" id="UP001197214"/>
    </source>
</evidence>
<dbReference type="GO" id="GO:0030272">
    <property type="term" value="F:5-formyltetrahydrofolate cyclo-ligase activity"/>
    <property type="evidence" value="ECO:0007669"/>
    <property type="project" value="UniProtKB-EC"/>
</dbReference>
<organism evidence="2 3">
    <name type="scientific">Stakelama flava</name>
    <dbReference type="NCBI Taxonomy" id="2860338"/>
    <lineage>
        <taxon>Bacteria</taxon>
        <taxon>Pseudomonadati</taxon>
        <taxon>Pseudomonadota</taxon>
        <taxon>Alphaproteobacteria</taxon>
        <taxon>Sphingomonadales</taxon>
        <taxon>Sphingomonadaceae</taxon>
        <taxon>Stakelama</taxon>
    </lineage>
</organism>
<reference evidence="2 3" key="1">
    <citation type="submission" date="2021-07" db="EMBL/GenBank/DDBJ databases">
        <title>Stakelama flava sp. nov., a novel endophytic bacterium isolated from branch of Kandelia candel.</title>
        <authorList>
            <person name="Tuo L."/>
        </authorList>
    </citation>
    <scope>NUCLEOTIDE SEQUENCE [LARGE SCALE GENOMIC DNA]</scope>
    <source>
        <strain evidence="2 3">CBK3Z-3</strain>
    </source>
</reference>
<protein>
    <recommendedName>
        <fullName evidence="1">5-formyltetrahydrofolate cyclo-ligase</fullName>
        <ecNumber evidence="1">6.3.3.2</ecNumber>
    </recommendedName>
</protein>
<evidence type="ECO:0000256" key="1">
    <source>
        <dbReference type="RuleBase" id="RU361279"/>
    </source>
</evidence>
<dbReference type="InterPro" id="IPR002698">
    <property type="entry name" value="FTHF_cligase"/>
</dbReference>
<comment type="caution">
    <text evidence="2">The sequence shown here is derived from an EMBL/GenBank/DDBJ whole genome shotgun (WGS) entry which is preliminary data.</text>
</comment>
<dbReference type="PANTHER" id="PTHR23407">
    <property type="entry name" value="ATPASE INHIBITOR/5-FORMYLTETRAHYDROFOLATE CYCLO-LIGASE"/>
    <property type="match status" value="1"/>
</dbReference>
<keyword evidence="2" id="KW-0436">Ligase</keyword>
<comment type="cofactor">
    <cofactor evidence="1">
        <name>Mg(2+)</name>
        <dbReference type="ChEBI" id="CHEBI:18420"/>
    </cofactor>
</comment>
<dbReference type="Pfam" id="PF01812">
    <property type="entry name" value="5-FTHF_cyc-lig"/>
    <property type="match status" value="1"/>
</dbReference>